<reference evidence="2" key="1">
    <citation type="submission" date="2025-08" db="UniProtKB">
        <authorList>
            <consortium name="RefSeq"/>
        </authorList>
    </citation>
    <scope>IDENTIFICATION</scope>
    <source>
        <tissue evidence="2">Total insect</tissue>
    </source>
</reference>
<protein>
    <submittedName>
        <fullName evidence="2">Uncharacterized protein LOC117648331</fullName>
    </submittedName>
</protein>
<dbReference type="AlphaFoldDB" id="A0A6P8Z2H9"/>
<keyword evidence="1" id="KW-1185">Reference proteome</keyword>
<dbReference type="RefSeq" id="XP_034246698.1">
    <property type="nucleotide sequence ID" value="XM_034390807.1"/>
</dbReference>
<dbReference type="Proteomes" id="UP000515158">
    <property type="component" value="Unplaced"/>
</dbReference>
<dbReference type="KEGG" id="tpal:117648331"/>
<proteinExistence type="predicted"/>
<dbReference type="InParanoid" id="A0A6P8Z2H9"/>
<evidence type="ECO:0000313" key="2">
    <source>
        <dbReference type="RefSeq" id="XP_034246698.1"/>
    </source>
</evidence>
<dbReference type="GeneID" id="117648331"/>
<name>A0A6P8Z2H9_THRPL</name>
<sequence>MTVVNFLKSTMVFIKFMSANDDIKRQQLLEEALIHNELYECKLYCWKRLLSLNLAHVNKVFMAACKNFEIVTCCCHLVVQLLYDLAEILQGYLSGAVAGASWFTYLHVNNLRQSLLLVLNSQTFASKEKQRKVACHGKVF</sequence>
<accession>A0A6P8Z2H9</accession>
<evidence type="ECO:0000313" key="1">
    <source>
        <dbReference type="Proteomes" id="UP000515158"/>
    </source>
</evidence>
<organism evidence="2">
    <name type="scientific">Thrips palmi</name>
    <name type="common">Melon thrips</name>
    <dbReference type="NCBI Taxonomy" id="161013"/>
    <lineage>
        <taxon>Eukaryota</taxon>
        <taxon>Metazoa</taxon>
        <taxon>Ecdysozoa</taxon>
        <taxon>Arthropoda</taxon>
        <taxon>Hexapoda</taxon>
        <taxon>Insecta</taxon>
        <taxon>Pterygota</taxon>
        <taxon>Neoptera</taxon>
        <taxon>Paraneoptera</taxon>
        <taxon>Thysanoptera</taxon>
        <taxon>Terebrantia</taxon>
        <taxon>Thripoidea</taxon>
        <taxon>Thripidae</taxon>
        <taxon>Thrips</taxon>
    </lineage>
</organism>
<gene>
    <name evidence="2" type="primary">LOC117648331</name>
</gene>